<keyword evidence="9" id="KW-1185">Reference proteome</keyword>
<dbReference type="Pfam" id="PF04969">
    <property type="entry name" value="CS"/>
    <property type="match status" value="1"/>
</dbReference>
<dbReference type="PANTHER" id="PTHR12356">
    <property type="entry name" value="NUCLEAR MOVEMENT PROTEIN NUDC"/>
    <property type="match status" value="1"/>
</dbReference>
<dbReference type="EMBL" id="ATMH01001303">
    <property type="protein sequence ID" value="EPY34799.1"/>
    <property type="molecule type" value="Genomic_DNA"/>
</dbReference>
<dbReference type="InterPro" id="IPR008978">
    <property type="entry name" value="HSP20-like_chaperone"/>
</dbReference>
<dbReference type="PROSITE" id="PS51203">
    <property type="entry name" value="CS"/>
    <property type="match status" value="1"/>
</dbReference>
<evidence type="ECO:0000313" key="8">
    <source>
        <dbReference type="EMBL" id="EPY37288.1"/>
    </source>
</evidence>
<dbReference type="GO" id="GO:0051082">
    <property type="term" value="F:unfolded protein binding"/>
    <property type="evidence" value="ECO:0007669"/>
    <property type="project" value="TreeGrafter"/>
</dbReference>
<dbReference type="CDD" id="cd06467">
    <property type="entry name" value="p23_NUDC_like"/>
    <property type="match status" value="1"/>
</dbReference>
<dbReference type="Proteomes" id="UP000015354">
    <property type="component" value="Unassembled WGS sequence"/>
</dbReference>
<name>S9V909_9TRYP</name>
<comment type="subcellular location">
    <subcellularLocation>
        <location evidence="1">Cytoplasm</location>
    </subcellularLocation>
</comment>
<keyword evidence="2" id="KW-0963">Cytoplasm</keyword>
<dbReference type="EMBL" id="ATMH01007008">
    <property type="protein sequence ID" value="EPY24780.1"/>
    <property type="molecule type" value="Genomic_DNA"/>
</dbReference>
<dbReference type="EMBL" id="ATMH01002284">
    <property type="protein sequence ID" value="EPY33344.1"/>
    <property type="molecule type" value="Genomic_DNA"/>
</dbReference>
<dbReference type="EMBL" id="MH422359">
    <property type="protein sequence ID" value="AXL08125.1"/>
    <property type="molecule type" value="Genomic_DNA"/>
</dbReference>
<dbReference type="Gene3D" id="2.60.40.790">
    <property type="match status" value="1"/>
</dbReference>
<proteinExistence type="predicted"/>
<dbReference type="GO" id="GO:0006457">
    <property type="term" value="P:protein folding"/>
    <property type="evidence" value="ECO:0007669"/>
    <property type="project" value="TreeGrafter"/>
</dbReference>
<evidence type="ECO:0000256" key="2">
    <source>
        <dbReference type="ARBA" id="ARBA00022490"/>
    </source>
</evidence>
<dbReference type="GO" id="GO:0005737">
    <property type="term" value="C:cytoplasm"/>
    <property type="evidence" value="ECO:0007669"/>
    <property type="project" value="UniProtKB-SubCell"/>
</dbReference>
<dbReference type="InterPro" id="IPR037898">
    <property type="entry name" value="NudC_fam"/>
</dbReference>
<reference evidence="8" key="2">
    <citation type="submission" date="2013-03" db="EMBL/GenBank/DDBJ databases">
        <authorList>
            <person name="Motta M.C.M."/>
            <person name="Martins A.C.A."/>
            <person name="Preta C.M.C.C."/>
            <person name="Silva R."/>
            <person name="de Souza S.S."/>
            <person name="Klein C.C."/>
            <person name="de Almeida L.G.P."/>
            <person name="Cunha O.L."/>
            <person name="Colabardini A.C."/>
            <person name="Lima B.A."/>
            <person name="Machado C.R."/>
            <person name="Soares C.M.A."/>
            <person name="de Menezes C.B.A."/>
            <person name="Bartolomeu D.C."/>
            <person name="Grisard E.C."/>
            <person name="Fantinatti-Garboggini F."/>
            <person name="Rodrigues-Luiz G.F."/>
            <person name="Wagner G."/>
            <person name="Goldman G.H."/>
            <person name="Fietto J.L.R."/>
            <person name="Ciapina L.P."/>
            <person name="Brocchi M."/>
            <person name="Elias M.C."/>
            <person name="Goldman M.H.S."/>
            <person name="Sagot M.-F."/>
            <person name="Pereira M."/>
            <person name="Stoco P.H."/>
            <person name="Teixeira S.M.R."/>
            <person name="de Mendonca-Neto R.P."/>
            <person name="Maciel T.E.F."/>
            <person name="Mendes T.A.O."/>
            <person name="Urmenyi T.P."/>
            <person name="Teixeira M.M.G."/>
            <person name="de Camargo E.F.P."/>
            <person name="de Sousa W."/>
            <person name="Schenkman S."/>
            <person name="de Vasconcelos A.T.R."/>
        </authorList>
    </citation>
    <scope>NUCLEOTIDE SEQUENCE</scope>
</reference>
<protein>
    <submittedName>
        <fullName evidence="8">Nuclear movement protein</fullName>
    </submittedName>
    <submittedName>
        <fullName evidence="4">NudC2 protein</fullName>
    </submittedName>
</protein>
<dbReference type="FunFam" id="2.60.40.790:FF:000001">
    <property type="entry name" value="Nuclear migration protein nudC"/>
    <property type="match status" value="1"/>
</dbReference>
<evidence type="ECO:0000313" key="6">
    <source>
        <dbReference type="EMBL" id="EPY33344.1"/>
    </source>
</evidence>
<evidence type="ECO:0000313" key="4">
    <source>
        <dbReference type="EMBL" id="AXL08125.1"/>
    </source>
</evidence>
<dbReference type="SUPFAM" id="SSF49764">
    <property type="entry name" value="HSP20-like chaperones"/>
    <property type="match status" value="1"/>
</dbReference>
<organism evidence="8 9">
    <name type="scientific">Strigomonas culicis</name>
    <dbReference type="NCBI Taxonomy" id="28005"/>
    <lineage>
        <taxon>Eukaryota</taxon>
        <taxon>Discoba</taxon>
        <taxon>Euglenozoa</taxon>
        <taxon>Kinetoplastea</taxon>
        <taxon>Metakinetoplastina</taxon>
        <taxon>Trypanosomatida</taxon>
        <taxon>Trypanosomatidae</taxon>
        <taxon>Strigomonadinae</taxon>
        <taxon>Strigomonas</taxon>
    </lineage>
</organism>
<evidence type="ECO:0000313" key="9">
    <source>
        <dbReference type="Proteomes" id="UP000015354"/>
    </source>
</evidence>
<gene>
    <name evidence="4" type="primary">NudC2</name>
    <name evidence="8" type="ORF">STCU_00009</name>
    <name evidence="7" type="ORF">STCU_01303</name>
    <name evidence="6" type="ORF">STCU_02284</name>
    <name evidence="5" type="ORF">STCU_07008</name>
</gene>
<dbReference type="InterPro" id="IPR007052">
    <property type="entry name" value="CS_dom"/>
</dbReference>
<dbReference type="EMBL" id="ATMH01000009">
    <property type="protein sequence ID" value="EPY37288.1"/>
    <property type="molecule type" value="Genomic_DNA"/>
</dbReference>
<evidence type="ECO:0000259" key="3">
    <source>
        <dbReference type="PROSITE" id="PS51203"/>
    </source>
</evidence>
<evidence type="ECO:0000256" key="1">
    <source>
        <dbReference type="ARBA" id="ARBA00004496"/>
    </source>
</evidence>
<dbReference type="PANTHER" id="PTHR12356:SF14">
    <property type="entry name" value="MOVEMENT PROTEIN, PUTATIVE-RELATED"/>
    <property type="match status" value="1"/>
</dbReference>
<dbReference type="OrthoDB" id="416217at2759"/>
<evidence type="ECO:0000313" key="5">
    <source>
        <dbReference type="EMBL" id="EPY24780.1"/>
    </source>
</evidence>
<reference evidence="4" key="3">
    <citation type="submission" date="2018-05" db="EMBL/GenBank/DDBJ databases">
        <title>Genome-wide identification and phylogeny of proteins bearing alpha-crystallin domain-like unveil eight evolutionarily conserved protein families, including the small heat shock proteins, in protists of Kinetoplastea.</title>
        <authorList>
            <person name="Costa-Martins A.G."/>
            <person name="Lima L."/>
            <person name="Alves J.M.P."/>
            <person name="Serrano M.G."/>
            <person name="Buck G.A."/>
            <person name="Camargo E.P."/>
            <person name="Teixeira M.M.G."/>
        </authorList>
    </citation>
    <scope>NUCLEOTIDE SEQUENCE</scope>
    <source>
        <strain evidence="4">AUXH01000233.1_24</strain>
    </source>
</reference>
<sequence>MSAVESQVGMTDLIPCSDQCGGSYDTYSFTQTEKEVNILVPLTPGTTSKQLTVELTPTHLKIGLKGKSPILDGTVYKPIKASESTWTIEDKKLLTVTLIKTNLKYEEWWPCVVEGERQIDMKTLKPPAVNMMDLDEGAQAKIARMMFDQDQKRKGLPTSDALLYP</sequence>
<feature type="domain" description="CS" evidence="3">
    <location>
        <begin position="22"/>
        <end position="113"/>
    </location>
</feature>
<accession>S9V909</accession>
<dbReference type="AlphaFoldDB" id="S9V909"/>
<reference evidence="8 9" key="1">
    <citation type="journal article" date="2013" name="PLoS ONE">
        <title>Predicting the Proteins of Angomonas deanei, Strigomonas culicis and Their Respective Endosymbionts Reveals New Aspects of the Trypanosomatidae Family.</title>
        <authorList>
            <person name="Motta M.C."/>
            <person name="Martins A.C."/>
            <person name="de Souza S.S."/>
            <person name="Catta-Preta C.M."/>
            <person name="Silva R."/>
            <person name="Klein C.C."/>
            <person name="de Almeida L.G."/>
            <person name="de Lima Cunha O."/>
            <person name="Ciapina L.P."/>
            <person name="Brocchi M."/>
            <person name="Colabardini A.C."/>
            <person name="de Araujo Lima B."/>
            <person name="Machado C.R."/>
            <person name="de Almeida Soares C.M."/>
            <person name="Probst C.M."/>
            <person name="de Menezes C.B."/>
            <person name="Thompson C.E."/>
            <person name="Bartholomeu D.C."/>
            <person name="Gradia D.F."/>
            <person name="Pavoni D.P."/>
            <person name="Grisard E.C."/>
            <person name="Fantinatti-Garboggini F."/>
            <person name="Marchini F.K."/>
            <person name="Rodrigues-Luiz G.F."/>
            <person name="Wagner G."/>
            <person name="Goldman G.H."/>
            <person name="Fietto J.L."/>
            <person name="Elias M.C."/>
            <person name="Goldman M.H."/>
            <person name="Sagot M.F."/>
            <person name="Pereira M."/>
            <person name="Stoco P.H."/>
            <person name="de Mendonca-Neto R.P."/>
            <person name="Teixeira S.M."/>
            <person name="Maciel T.E."/>
            <person name="de Oliveira Mendes T.A."/>
            <person name="Urmenyi T.P."/>
            <person name="de Souza W."/>
            <person name="Schenkman S."/>
            <person name="de Vasconcelos A.T."/>
        </authorList>
    </citation>
    <scope>NUCLEOTIDE SEQUENCE [LARGE SCALE GENOMIC DNA]</scope>
</reference>
<evidence type="ECO:0000313" key="7">
    <source>
        <dbReference type="EMBL" id="EPY34799.1"/>
    </source>
</evidence>